<feature type="transmembrane region" description="Helical" evidence="6">
    <location>
        <begin position="189"/>
        <end position="210"/>
    </location>
</feature>
<reference evidence="8 11" key="4">
    <citation type="submission" date="2019-12" db="EMBL/GenBank/DDBJ databases">
        <title>Multi-Generational Helicobacter saguini Isolates.</title>
        <authorList>
            <person name="Mannion A."/>
            <person name="Shen Z."/>
            <person name="Fox J.G."/>
        </authorList>
    </citation>
    <scope>NUCLEOTIDE SEQUENCE [LARGE SCALE GENOMIC DNA]</scope>
    <source>
        <strain evidence="8">16-048</strain>
        <strain evidence="11">16-048 (F4)</strain>
    </source>
</reference>
<dbReference type="Pfam" id="PF00892">
    <property type="entry name" value="EamA"/>
    <property type="match status" value="2"/>
</dbReference>
<evidence type="ECO:0000313" key="9">
    <source>
        <dbReference type="EMBL" id="TLD94129.1"/>
    </source>
</evidence>
<feature type="transmembrane region" description="Helical" evidence="6">
    <location>
        <begin position="271"/>
        <end position="287"/>
    </location>
</feature>
<dbReference type="InterPro" id="IPR037185">
    <property type="entry name" value="EmrE-like"/>
</dbReference>
<dbReference type="Proteomes" id="UP000029714">
    <property type="component" value="Unassembled WGS sequence"/>
</dbReference>
<sequence>MNFLGHFYAFLSVFIWSSLYISTKILLESFDPLELLFLQFIIGYITLFIMYPKFNISKNDIKNPLKFLQKEKNYILAALFGICFYNLFLNLSMIHTNASNVSVIIATAPLFSALISFIFGIEKPQIYFFLGFFLCIFGIFLLSFNGDFRIYFNIKGDILAFLSAFSWGVYAVIISKINSQNLILSTRKIIFYGILFILPALFFITFDTKILDSKTLAHLLFLGIFSSGICFILWNKATQLIGVIHTNIYVYLTPIITIFAAFIFLDEPLTLYIILGSLITIFGVLLSEHRLTP</sequence>
<dbReference type="PANTHER" id="PTHR32322">
    <property type="entry name" value="INNER MEMBRANE TRANSPORTER"/>
    <property type="match status" value="1"/>
</dbReference>
<dbReference type="PANTHER" id="PTHR32322:SF18">
    <property type="entry name" value="S-ADENOSYLMETHIONINE_S-ADENOSYLHOMOCYSTEINE TRANSPORTER"/>
    <property type="match status" value="1"/>
</dbReference>
<gene>
    <name evidence="8" type="ORF">DCO61_02690</name>
    <name evidence="9" type="ORF">LS64_007435</name>
</gene>
<dbReference type="Proteomes" id="UP000477070">
    <property type="component" value="Unassembled WGS sequence"/>
</dbReference>
<reference evidence="9 10" key="1">
    <citation type="journal article" date="2014" name="Genome Announc.">
        <title>Draft genome sequences of eight enterohepatic helicobacter species isolated from both laboratory and wild rodents.</title>
        <authorList>
            <person name="Sheh A."/>
            <person name="Shen Z."/>
            <person name="Fox J.G."/>
        </authorList>
    </citation>
    <scope>NUCLEOTIDE SEQUENCE [LARGE SCALE GENOMIC DNA]</scope>
    <source>
        <strain evidence="9 10">MIT 97-6194</strain>
    </source>
</reference>
<evidence type="ECO:0000256" key="4">
    <source>
        <dbReference type="ARBA" id="ARBA00022989"/>
    </source>
</evidence>
<feature type="transmembrane region" description="Helical" evidence="6">
    <location>
        <begin position="158"/>
        <end position="177"/>
    </location>
</feature>
<comment type="subcellular location">
    <subcellularLocation>
        <location evidence="1">Cell membrane</location>
        <topology evidence="1">Multi-pass membrane protein</topology>
    </subcellularLocation>
</comment>
<feature type="transmembrane region" description="Helical" evidence="6">
    <location>
        <begin position="73"/>
        <end position="95"/>
    </location>
</feature>
<evidence type="ECO:0000256" key="2">
    <source>
        <dbReference type="ARBA" id="ARBA00022475"/>
    </source>
</evidence>
<keyword evidence="5 6" id="KW-0472">Membrane</keyword>
<evidence type="ECO:0000256" key="3">
    <source>
        <dbReference type="ARBA" id="ARBA00022692"/>
    </source>
</evidence>
<keyword evidence="4 6" id="KW-1133">Transmembrane helix</keyword>
<evidence type="ECO:0000256" key="1">
    <source>
        <dbReference type="ARBA" id="ARBA00004651"/>
    </source>
</evidence>
<dbReference type="GO" id="GO:0005886">
    <property type="term" value="C:plasma membrane"/>
    <property type="evidence" value="ECO:0007669"/>
    <property type="project" value="UniProtKB-SubCell"/>
</dbReference>
<feature type="transmembrane region" description="Helical" evidence="6">
    <location>
        <begin position="216"/>
        <end position="234"/>
    </location>
</feature>
<evidence type="ECO:0000256" key="6">
    <source>
        <dbReference type="SAM" id="Phobius"/>
    </source>
</evidence>
<reference evidence="9 10" key="2">
    <citation type="journal article" date="2016" name="Infect. Immun.">
        <title>Helicobacter saguini, a Novel Helicobacter Isolated from Cotton-Top Tamarins with Ulcerative Colitis, Has Proinflammatory Properties and Induces Typhlocolitis and Dysplasia in Gnotobiotic IL-10-/- Mice.</title>
        <authorList>
            <person name="Shen Z."/>
            <person name="Mannion A."/>
            <person name="Whary M.T."/>
            <person name="Muthupalani S."/>
            <person name="Sheh A."/>
            <person name="Feng Y."/>
            <person name="Gong G."/>
            <person name="Vandamme P."/>
            <person name="Holcombe H.R."/>
            <person name="Paster B.J."/>
            <person name="Fox J.G."/>
        </authorList>
    </citation>
    <scope>NUCLEOTIDE SEQUENCE [LARGE SCALE GENOMIC DNA]</scope>
    <source>
        <strain evidence="9 10">MIT 97-6194</strain>
    </source>
</reference>
<feature type="transmembrane region" description="Helical" evidence="6">
    <location>
        <begin position="126"/>
        <end position="146"/>
    </location>
</feature>
<keyword evidence="2" id="KW-1003">Cell membrane</keyword>
<accession>A0A347VRZ1</accession>
<organism evidence="9 10">
    <name type="scientific">Helicobacter saguini</name>
    <dbReference type="NCBI Taxonomy" id="1548018"/>
    <lineage>
        <taxon>Bacteria</taxon>
        <taxon>Pseudomonadati</taxon>
        <taxon>Campylobacterota</taxon>
        <taxon>Epsilonproteobacteria</taxon>
        <taxon>Campylobacterales</taxon>
        <taxon>Helicobacteraceae</taxon>
        <taxon>Helicobacter</taxon>
    </lineage>
</organism>
<feature type="transmembrane region" description="Helical" evidence="6">
    <location>
        <begin position="7"/>
        <end position="27"/>
    </location>
</feature>
<evidence type="ECO:0000313" key="10">
    <source>
        <dbReference type="Proteomes" id="UP000029714"/>
    </source>
</evidence>
<evidence type="ECO:0000256" key="5">
    <source>
        <dbReference type="ARBA" id="ARBA00023136"/>
    </source>
</evidence>
<dbReference type="EMBL" id="QBIU01000001">
    <property type="protein sequence ID" value="MWV68960.1"/>
    <property type="molecule type" value="Genomic_DNA"/>
</dbReference>
<reference evidence="9" key="3">
    <citation type="submission" date="2018-04" db="EMBL/GenBank/DDBJ databases">
        <authorList>
            <person name="Sheh A."/>
            <person name="Shen Z."/>
            <person name="Mannion A.J."/>
            <person name="Fox J.G."/>
        </authorList>
    </citation>
    <scope>NUCLEOTIDE SEQUENCE</scope>
    <source>
        <strain evidence="9">MIT 97-6194</strain>
    </source>
</reference>
<name>A0A347VRZ1_9HELI</name>
<comment type="caution">
    <text evidence="9">The sequence shown here is derived from an EMBL/GenBank/DDBJ whole genome shotgun (WGS) entry which is preliminary data.</text>
</comment>
<feature type="domain" description="EamA" evidence="7">
    <location>
        <begin position="155"/>
        <end position="286"/>
    </location>
</feature>
<dbReference type="SUPFAM" id="SSF103481">
    <property type="entry name" value="Multidrug resistance efflux transporter EmrE"/>
    <property type="match status" value="2"/>
</dbReference>
<keyword evidence="3 6" id="KW-0812">Transmembrane</keyword>
<dbReference type="InterPro" id="IPR000620">
    <property type="entry name" value="EamA_dom"/>
</dbReference>
<feature type="transmembrane region" description="Helical" evidence="6">
    <location>
        <begin position="101"/>
        <end position="119"/>
    </location>
</feature>
<feature type="transmembrane region" description="Helical" evidence="6">
    <location>
        <begin position="33"/>
        <end position="52"/>
    </location>
</feature>
<feature type="domain" description="EamA" evidence="7">
    <location>
        <begin position="4"/>
        <end position="143"/>
    </location>
</feature>
<evidence type="ECO:0000259" key="7">
    <source>
        <dbReference type="Pfam" id="PF00892"/>
    </source>
</evidence>
<dbReference type="EMBL" id="JRMP02000010">
    <property type="protein sequence ID" value="TLD94129.1"/>
    <property type="molecule type" value="Genomic_DNA"/>
</dbReference>
<dbReference type="InterPro" id="IPR050638">
    <property type="entry name" value="AA-Vitamin_Transporters"/>
</dbReference>
<dbReference type="AlphaFoldDB" id="A0A347VRZ1"/>
<feature type="transmembrane region" description="Helical" evidence="6">
    <location>
        <begin position="246"/>
        <end position="265"/>
    </location>
</feature>
<dbReference type="OrthoDB" id="5186724at2"/>
<keyword evidence="10" id="KW-1185">Reference proteome</keyword>
<evidence type="ECO:0000313" key="8">
    <source>
        <dbReference type="EMBL" id="MWV68960.1"/>
    </source>
</evidence>
<protein>
    <submittedName>
        <fullName evidence="9">DMT family transporter</fullName>
    </submittedName>
    <submittedName>
        <fullName evidence="8">EamA family transporter</fullName>
    </submittedName>
</protein>
<proteinExistence type="predicted"/>
<evidence type="ECO:0000313" key="11">
    <source>
        <dbReference type="Proteomes" id="UP000477070"/>
    </source>
</evidence>
<dbReference type="RefSeq" id="WP_034572204.1">
    <property type="nucleotide sequence ID" value="NZ_JRMP02000010.1"/>
</dbReference>